<keyword evidence="8 16" id="KW-0479">Metal-binding</keyword>
<evidence type="ECO:0000256" key="6">
    <source>
        <dbReference type="ARBA" id="ARBA00012109"/>
    </source>
</evidence>
<evidence type="ECO:0000256" key="14">
    <source>
        <dbReference type="ARBA" id="ARBA00023136"/>
    </source>
</evidence>
<evidence type="ECO:0000256" key="8">
    <source>
        <dbReference type="ARBA" id="ARBA00022723"/>
    </source>
</evidence>
<evidence type="ECO:0000256" key="1">
    <source>
        <dbReference type="ARBA" id="ARBA00001971"/>
    </source>
</evidence>
<evidence type="ECO:0000256" key="2">
    <source>
        <dbReference type="ARBA" id="ARBA00003690"/>
    </source>
</evidence>
<dbReference type="Gene3D" id="1.10.630.10">
    <property type="entry name" value="Cytochrome P450"/>
    <property type="match status" value="1"/>
</dbReference>
<keyword evidence="7 16" id="KW-0349">Heme</keyword>
<sequence>MTFVQNLPLIMLLLLWTVIFIAALTLYFRRVYSRFSKHGVKHFRPIPLLGNMARIVLRLDHMAHDLNRYYNSFPDERFVGQYEFLKPILIIRDLKLIKQIAVKDFEYFLDHRTMVDQDNDPFFGRNLFSMKGQEWKDMRSTLSPAFTSSKMRLMVPFMVEAGEQMIQALKTKIQDTKGHYIDVDSKELTTRFANDVIASCAFGIKLNSHKEENNEFYQKGKDAAQFNFVQFIKFIAFNSFPMIMKVLKIRFFSSKTSSFFENLVRDTMIYREQHNIIRPDMIHLLMEAKKGKLSHDNGVTRDANAGFATVEESSVGRNVVDRAWSENDIIAQAAIFFIAGFEGVSTIMSLALHELAINPDVQENLVEEIRENNARNEGKFDYNSVQNMKYLDMVVSEVLRLWTPAVGFDRICVKDYNMGKPNSKATEDYIIRKGEGIMIPAWAFHRDPKLFPDPLKFDPERFSEENKHNIVPSSYLPFGIGPRNCIGSRFALCELKVMLYQVLQHIEVTPCDRTPVPAELATGTFNIRIKGGHWVRLKVRQS</sequence>
<dbReference type="InterPro" id="IPR001128">
    <property type="entry name" value="Cyt_P450"/>
</dbReference>
<evidence type="ECO:0000256" key="16">
    <source>
        <dbReference type="RuleBase" id="RU000461"/>
    </source>
</evidence>
<dbReference type="PRINTS" id="PR00385">
    <property type="entry name" value="P450"/>
</dbReference>
<evidence type="ECO:0000256" key="7">
    <source>
        <dbReference type="ARBA" id="ARBA00022617"/>
    </source>
</evidence>
<evidence type="ECO:0000256" key="13">
    <source>
        <dbReference type="ARBA" id="ARBA00023033"/>
    </source>
</evidence>
<keyword evidence="10" id="KW-0492">Microsome</keyword>
<dbReference type="PANTHER" id="PTHR24292">
    <property type="entry name" value="CYTOCHROME P450"/>
    <property type="match status" value="1"/>
</dbReference>
<keyword evidence="14 17" id="KW-0472">Membrane</keyword>
<evidence type="ECO:0000256" key="5">
    <source>
        <dbReference type="ARBA" id="ARBA00010617"/>
    </source>
</evidence>
<keyword evidence="9" id="KW-0256">Endoplasmic reticulum</keyword>
<keyword evidence="13 16" id="KW-0503">Monooxygenase</keyword>
<keyword evidence="11 16" id="KW-0560">Oxidoreductase</keyword>
<proteinExistence type="inferred from homology"/>
<accession>A0ABM3N698</accession>
<dbReference type="Proteomes" id="UP001652740">
    <property type="component" value="Unplaced"/>
</dbReference>
<evidence type="ECO:0000256" key="12">
    <source>
        <dbReference type="ARBA" id="ARBA00023004"/>
    </source>
</evidence>
<dbReference type="RefSeq" id="XP_052758978.1">
    <property type="nucleotide sequence ID" value="XM_052903018.1"/>
</dbReference>
<dbReference type="EC" id="1.14.14.1" evidence="6"/>
<gene>
    <name evidence="19" type="primary">LOC113516608</name>
</gene>
<keyword evidence="17" id="KW-1133">Transmembrane helix</keyword>
<dbReference type="CDD" id="cd11056">
    <property type="entry name" value="CYP6-like"/>
    <property type="match status" value="1"/>
</dbReference>
<protein>
    <recommendedName>
        <fullName evidence="6">unspecific monooxygenase</fullName>
        <ecNumber evidence="6">1.14.14.1</ecNumber>
    </recommendedName>
</protein>
<comment type="subcellular location">
    <subcellularLocation>
        <location evidence="4">Endoplasmic reticulum membrane</location>
        <topology evidence="4">Peripheral membrane protein</topology>
    </subcellularLocation>
    <subcellularLocation>
        <location evidence="3">Microsome membrane</location>
        <topology evidence="3">Peripheral membrane protein</topology>
    </subcellularLocation>
</comment>
<dbReference type="InterPro" id="IPR002403">
    <property type="entry name" value="Cyt_P450_E_grp-IV"/>
</dbReference>
<comment type="similarity">
    <text evidence="5 16">Belongs to the cytochrome P450 family.</text>
</comment>
<keyword evidence="18" id="KW-1185">Reference proteome</keyword>
<dbReference type="InterPro" id="IPR036396">
    <property type="entry name" value="Cyt_P450_sf"/>
</dbReference>
<dbReference type="GeneID" id="113516608"/>
<evidence type="ECO:0000313" key="19">
    <source>
        <dbReference type="RefSeq" id="XP_052758978.1"/>
    </source>
</evidence>
<dbReference type="PRINTS" id="PR00465">
    <property type="entry name" value="EP450IV"/>
</dbReference>
<comment type="function">
    <text evidence="2">May be involved in the metabolism of insect hormones and in the breakdown of synthetic insecticides.</text>
</comment>
<reference evidence="19" key="1">
    <citation type="submission" date="2025-08" db="UniProtKB">
        <authorList>
            <consortium name="RefSeq"/>
        </authorList>
    </citation>
    <scope>IDENTIFICATION</scope>
    <source>
        <tissue evidence="19">Whole larvae</tissue>
    </source>
</reference>
<name>A0ABM3N698_GALME</name>
<evidence type="ECO:0000256" key="17">
    <source>
        <dbReference type="SAM" id="Phobius"/>
    </source>
</evidence>
<dbReference type="InterPro" id="IPR017972">
    <property type="entry name" value="Cyt_P450_CS"/>
</dbReference>
<feature type="transmembrane region" description="Helical" evidence="17">
    <location>
        <begin position="6"/>
        <end position="28"/>
    </location>
</feature>
<evidence type="ECO:0000313" key="18">
    <source>
        <dbReference type="Proteomes" id="UP001652740"/>
    </source>
</evidence>
<keyword evidence="12 16" id="KW-0408">Iron</keyword>
<dbReference type="InterPro" id="IPR050476">
    <property type="entry name" value="Insect_CytP450_Detox"/>
</dbReference>
<dbReference type="Pfam" id="PF00067">
    <property type="entry name" value="p450"/>
    <property type="match status" value="1"/>
</dbReference>
<keyword evidence="17" id="KW-0812">Transmembrane</keyword>
<dbReference type="PANTHER" id="PTHR24292:SF54">
    <property type="entry name" value="CYP9F3-RELATED"/>
    <property type="match status" value="1"/>
</dbReference>
<evidence type="ECO:0000256" key="9">
    <source>
        <dbReference type="ARBA" id="ARBA00022824"/>
    </source>
</evidence>
<evidence type="ECO:0000256" key="15">
    <source>
        <dbReference type="ARBA" id="ARBA00047827"/>
    </source>
</evidence>
<evidence type="ECO:0000256" key="10">
    <source>
        <dbReference type="ARBA" id="ARBA00022848"/>
    </source>
</evidence>
<evidence type="ECO:0000256" key="4">
    <source>
        <dbReference type="ARBA" id="ARBA00004406"/>
    </source>
</evidence>
<organism evidence="18 19">
    <name type="scientific">Galleria mellonella</name>
    <name type="common">Greater wax moth</name>
    <dbReference type="NCBI Taxonomy" id="7137"/>
    <lineage>
        <taxon>Eukaryota</taxon>
        <taxon>Metazoa</taxon>
        <taxon>Ecdysozoa</taxon>
        <taxon>Arthropoda</taxon>
        <taxon>Hexapoda</taxon>
        <taxon>Insecta</taxon>
        <taxon>Pterygota</taxon>
        <taxon>Neoptera</taxon>
        <taxon>Endopterygota</taxon>
        <taxon>Lepidoptera</taxon>
        <taxon>Glossata</taxon>
        <taxon>Ditrysia</taxon>
        <taxon>Pyraloidea</taxon>
        <taxon>Pyralidae</taxon>
        <taxon>Galleriinae</taxon>
        <taxon>Galleria</taxon>
    </lineage>
</organism>
<comment type="cofactor">
    <cofactor evidence="1">
        <name>heme</name>
        <dbReference type="ChEBI" id="CHEBI:30413"/>
    </cofactor>
</comment>
<dbReference type="SUPFAM" id="SSF48264">
    <property type="entry name" value="Cytochrome P450"/>
    <property type="match status" value="1"/>
</dbReference>
<comment type="catalytic activity">
    <reaction evidence="15">
        <text>an organic molecule + reduced [NADPH--hemoprotein reductase] + O2 = an alcohol + oxidized [NADPH--hemoprotein reductase] + H2O + H(+)</text>
        <dbReference type="Rhea" id="RHEA:17149"/>
        <dbReference type="Rhea" id="RHEA-COMP:11964"/>
        <dbReference type="Rhea" id="RHEA-COMP:11965"/>
        <dbReference type="ChEBI" id="CHEBI:15377"/>
        <dbReference type="ChEBI" id="CHEBI:15378"/>
        <dbReference type="ChEBI" id="CHEBI:15379"/>
        <dbReference type="ChEBI" id="CHEBI:30879"/>
        <dbReference type="ChEBI" id="CHEBI:57618"/>
        <dbReference type="ChEBI" id="CHEBI:58210"/>
        <dbReference type="ChEBI" id="CHEBI:142491"/>
        <dbReference type="EC" id="1.14.14.1"/>
    </reaction>
</comment>
<evidence type="ECO:0000256" key="3">
    <source>
        <dbReference type="ARBA" id="ARBA00004174"/>
    </source>
</evidence>
<dbReference type="PROSITE" id="PS00086">
    <property type="entry name" value="CYTOCHROME_P450"/>
    <property type="match status" value="1"/>
</dbReference>
<evidence type="ECO:0000256" key="11">
    <source>
        <dbReference type="ARBA" id="ARBA00023002"/>
    </source>
</evidence>